<dbReference type="EMBL" id="CAMPGE010029022">
    <property type="protein sequence ID" value="CAI2386511.1"/>
    <property type="molecule type" value="Genomic_DNA"/>
</dbReference>
<gene>
    <name evidence="1" type="ORF">ECRASSUSDP1_LOCUS28132</name>
</gene>
<accession>A0AAD2DBK6</accession>
<dbReference type="AlphaFoldDB" id="A0AAD2DBK6"/>
<proteinExistence type="predicted"/>
<organism evidence="1 2">
    <name type="scientific">Euplotes crassus</name>
    <dbReference type="NCBI Taxonomy" id="5936"/>
    <lineage>
        <taxon>Eukaryota</taxon>
        <taxon>Sar</taxon>
        <taxon>Alveolata</taxon>
        <taxon>Ciliophora</taxon>
        <taxon>Intramacronucleata</taxon>
        <taxon>Spirotrichea</taxon>
        <taxon>Hypotrichia</taxon>
        <taxon>Euplotida</taxon>
        <taxon>Euplotidae</taxon>
        <taxon>Moneuplotes</taxon>
    </lineage>
</organism>
<protein>
    <submittedName>
        <fullName evidence="1">Uncharacterized protein</fullName>
    </submittedName>
</protein>
<keyword evidence="2" id="KW-1185">Reference proteome</keyword>
<comment type="caution">
    <text evidence="1">The sequence shown here is derived from an EMBL/GenBank/DDBJ whole genome shotgun (WGS) entry which is preliminary data.</text>
</comment>
<evidence type="ECO:0000313" key="1">
    <source>
        <dbReference type="EMBL" id="CAI2386511.1"/>
    </source>
</evidence>
<evidence type="ECO:0000313" key="2">
    <source>
        <dbReference type="Proteomes" id="UP001295684"/>
    </source>
</evidence>
<name>A0AAD2DBK6_EUPCR</name>
<reference evidence="1" key="1">
    <citation type="submission" date="2023-07" db="EMBL/GenBank/DDBJ databases">
        <authorList>
            <consortium name="AG Swart"/>
            <person name="Singh M."/>
            <person name="Singh A."/>
            <person name="Seah K."/>
            <person name="Emmerich C."/>
        </authorList>
    </citation>
    <scope>NUCLEOTIDE SEQUENCE</scope>
    <source>
        <strain evidence="1">DP1</strain>
    </source>
</reference>
<sequence length="206" mass="24186">MEMMVRVRRERMELEKMRNLVERELGEEFTGRVETDCDKKIEASRLPPKIIKRIVKKQKLSSVHIKKRLNSLVDREIKLRSQQTFKPKKIESQGHLPPGPIKSTKIRILKKRKALKKASFNSKMSLNPSSDLGSTLKTSTCNRKFSSISQTKMAQTYSKFSFKKGIIQKKKSRNRFSRQKKRTRGPEYLLKTVQHQFVISKLRLRV</sequence>
<dbReference type="Proteomes" id="UP001295684">
    <property type="component" value="Unassembled WGS sequence"/>
</dbReference>